<dbReference type="FunFam" id="3.40.50.2000:FF:000021">
    <property type="entry name" value="UDP-glucuronosyltransferase"/>
    <property type="match status" value="1"/>
</dbReference>
<dbReference type="InterPro" id="IPR002213">
    <property type="entry name" value="UDP_glucos_trans"/>
</dbReference>
<keyword evidence="3 6" id="KW-0328">Glycosyltransferase</keyword>
<gene>
    <name evidence="9" type="primary">masp6.11</name>
</gene>
<evidence type="ECO:0000256" key="7">
    <source>
        <dbReference type="RuleBase" id="RU003718"/>
    </source>
</evidence>
<accession>A0A1B1V5S7</accession>
<dbReference type="EMBL" id="KU563146">
    <property type="protein sequence ID" value="ANW09690.1"/>
    <property type="molecule type" value="Genomic_DNA"/>
</dbReference>
<evidence type="ECO:0000256" key="1">
    <source>
        <dbReference type="ARBA" id="ARBA00009995"/>
    </source>
</evidence>
<dbReference type="Gene3D" id="3.40.50.2000">
    <property type="entry name" value="Glycogen Phosphorylase B"/>
    <property type="match status" value="1"/>
</dbReference>
<dbReference type="InterPro" id="IPR016224">
    <property type="entry name" value="Ecdysteroid_UDP-Glc_Trfase"/>
</dbReference>
<proteinExistence type="inferred from homology"/>
<dbReference type="PANTHER" id="PTHR48043:SF159">
    <property type="entry name" value="EG:EG0003.4 PROTEIN-RELATED"/>
    <property type="match status" value="1"/>
</dbReference>
<dbReference type="InterPro" id="IPR050271">
    <property type="entry name" value="UDP-glycosyltransferase"/>
</dbReference>
<evidence type="ECO:0000256" key="2">
    <source>
        <dbReference type="ARBA" id="ARBA00013904"/>
    </source>
</evidence>
<organism evidence="9">
    <name type="scientific">Malacosoma sp. alphabaculovirus</name>
    <dbReference type="NCBI Taxonomy" id="1881632"/>
    <lineage>
        <taxon>Viruses</taxon>
        <taxon>Viruses incertae sedis</taxon>
        <taxon>Naldaviricetes</taxon>
        <taxon>Lefavirales</taxon>
        <taxon>Baculoviridae</taxon>
        <taxon>Alphabaculovirus</taxon>
    </lineage>
</organism>
<dbReference type="PROSITE" id="PS00375">
    <property type="entry name" value="UDPGT"/>
    <property type="match status" value="1"/>
</dbReference>
<protein>
    <recommendedName>
        <fullName evidence="2 6">Ecdysteroid UDP-glucosyltransferase</fullName>
        <ecNumber evidence="6">2.4.1.-</ecNumber>
    </recommendedName>
</protein>
<dbReference type="GO" id="GO:0008194">
    <property type="term" value="F:UDP-glycosyltransferase activity"/>
    <property type="evidence" value="ECO:0007669"/>
    <property type="project" value="InterPro"/>
</dbReference>
<reference evidence="8" key="1">
    <citation type="submission" date="2016-01" db="EMBL/GenBank/DDBJ databases">
        <authorList>
            <person name="Oliw E.H."/>
        </authorList>
    </citation>
    <scope>NUCLEOTIDE SEQUENCE</scope>
    <source>
        <strain evidence="8">Martignoni</strain>
    </source>
</reference>
<evidence type="ECO:0000313" key="9">
    <source>
        <dbReference type="EMBL" id="ANW12341.1"/>
    </source>
</evidence>
<evidence type="ECO:0000313" key="8">
    <source>
        <dbReference type="EMBL" id="ANW09690.1"/>
    </source>
</evidence>
<sequence>MFIKTLTTILSVIAAMASLKEVTCAKILAAFPTPSYSHHSVYKVYIEALAERGHEIVVLKSTKKVKYEGARIREIDASPADDYFQNLIQDSSMFKKRGVVADSSTVTAQNYIGIANMVAYQFRLPAVKRFLENDVNEKFDLIICEAFTEYTLILSHLFNDAPVVQISSGYGIAENFETMGAVSRHPVFYPNLWRDKFVDSNTWDTIGQIYTEWKLYNEFQSLEEQQNVMLKRQFGAGAPTIKQLRDKVELLLINVHHVLDNNRPVPPSVQYLGGLHLNGKNVHRKKLDPYVKRYLDNSTRGAIYVSFGSSISTREMEKEFIDMLLDTFRSLPYDVLWKFDDYKMLTNTPDNVLVQSWFDQYQLLKHDNVKAFVTQGGVQSVDEAIEATVPLVGMPMMGDQFFNTHRLAQLSIGCVVDTATVTSEELARAIENAATDTHYKHKMIELRHFLRKQQVKPLDKAIWHTEQVIEVVANKNASSMLLKTKAANVDYGEYMMSYIFLKMCAYTLMNHIAKILNTNVITY</sequence>
<evidence type="ECO:0000256" key="6">
    <source>
        <dbReference type="PIRNR" id="PIRNR000476"/>
    </source>
</evidence>
<dbReference type="EMBL" id="KU707951">
    <property type="protein sequence ID" value="ANW12341.1"/>
    <property type="molecule type" value="Genomic_DNA"/>
</dbReference>
<dbReference type="SUPFAM" id="SSF53756">
    <property type="entry name" value="UDP-Glycosyltransferase/glycogen phosphorylase"/>
    <property type="match status" value="1"/>
</dbReference>
<keyword evidence="5" id="KW-0732">Signal</keyword>
<evidence type="ECO:0000256" key="3">
    <source>
        <dbReference type="ARBA" id="ARBA00022676"/>
    </source>
</evidence>
<dbReference type="PANTHER" id="PTHR48043">
    <property type="entry name" value="EG:EG0003.4 PROTEIN-RELATED"/>
    <property type="match status" value="1"/>
</dbReference>
<dbReference type="InterPro" id="IPR035595">
    <property type="entry name" value="UDP_glycos_trans_CS"/>
</dbReference>
<name>A0A1B1V5S7_9ABAC</name>
<dbReference type="CDD" id="cd03784">
    <property type="entry name" value="GT1_Gtf-like"/>
    <property type="match status" value="1"/>
</dbReference>
<comment type="similarity">
    <text evidence="1 6 7">Belongs to the UDP-glycosyltransferase family.</text>
</comment>
<dbReference type="Pfam" id="PF00201">
    <property type="entry name" value="UDPGT"/>
    <property type="match status" value="1"/>
</dbReference>
<evidence type="ECO:0000256" key="4">
    <source>
        <dbReference type="ARBA" id="ARBA00022679"/>
    </source>
</evidence>
<evidence type="ECO:0000256" key="5">
    <source>
        <dbReference type="ARBA" id="ARBA00022729"/>
    </source>
</evidence>
<comment type="function">
    <text evidence="6">Catalyzes the transfer of glucose from UDP-glucose to ecdysteroids which are insect molting hormones.</text>
</comment>
<keyword evidence="4 6" id="KW-0808">Transferase</keyword>
<dbReference type="EC" id="2.4.1.-" evidence="6"/>
<reference evidence="9" key="2">
    <citation type="submission" date="2016-02" db="EMBL/GenBank/DDBJ databases">
        <authorList>
            <person name="Wen L."/>
            <person name="He K."/>
            <person name="Yang H."/>
        </authorList>
    </citation>
    <scope>NUCLEOTIDE SEQUENCE</scope>
    <source>
        <strain evidence="9">164</strain>
    </source>
</reference>
<dbReference type="PIRSF" id="PIRSF000476">
    <property type="entry name" value="Ecdystd_UDP_glucosyltfrase"/>
    <property type="match status" value="1"/>
</dbReference>